<comment type="function">
    <text evidence="6">Stores iron in a soluble, non-toxic, readily available form. Important for iron homeostasis. Iron is taken up in the ferrous form and deposited as ferric hydroxides after oxidation.</text>
</comment>
<dbReference type="Pfam" id="PF00210">
    <property type="entry name" value="Ferritin"/>
    <property type="match status" value="1"/>
</dbReference>
<dbReference type="CDD" id="cd01056">
    <property type="entry name" value="Euk_Ferritin"/>
    <property type="match status" value="1"/>
</dbReference>
<evidence type="ECO:0000313" key="10">
    <source>
        <dbReference type="Proteomes" id="UP001187531"/>
    </source>
</evidence>
<dbReference type="GO" id="GO:0006879">
    <property type="term" value="P:intracellular iron ion homeostasis"/>
    <property type="evidence" value="ECO:0007669"/>
    <property type="project" value="UniProtKB-KW"/>
</dbReference>
<accession>Q8WQM7</accession>
<dbReference type="GO" id="GO:0004322">
    <property type="term" value="F:ferroxidase activity"/>
    <property type="evidence" value="ECO:0007669"/>
    <property type="project" value="UniProtKB-EC"/>
</dbReference>
<keyword evidence="4 5" id="KW-0408">Iron</keyword>
<dbReference type="InterPro" id="IPR012347">
    <property type="entry name" value="Ferritin-like"/>
</dbReference>
<dbReference type="InterPro" id="IPR009040">
    <property type="entry name" value="Ferritin-like_diiron"/>
</dbReference>
<comment type="catalytic activity">
    <reaction evidence="6">
        <text>4 Fe(2+) + O2 + 4 H(+) = 4 Fe(3+) + 2 H2O</text>
        <dbReference type="Rhea" id="RHEA:11148"/>
        <dbReference type="ChEBI" id="CHEBI:15377"/>
        <dbReference type="ChEBI" id="CHEBI:15378"/>
        <dbReference type="ChEBI" id="CHEBI:15379"/>
        <dbReference type="ChEBI" id="CHEBI:29033"/>
        <dbReference type="ChEBI" id="CHEBI:29034"/>
        <dbReference type="EC" id="1.16.3.1"/>
    </reaction>
</comment>
<evidence type="ECO:0000256" key="5">
    <source>
        <dbReference type="PIRSR" id="PIRSR601519-1"/>
    </source>
</evidence>
<proteinExistence type="evidence at transcript level"/>
<dbReference type="PROSITE" id="PS50905">
    <property type="entry name" value="FERRITIN_LIKE"/>
    <property type="match status" value="1"/>
</dbReference>
<evidence type="ECO:0000256" key="1">
    <source>
        <dbReference type="ARBA" id="ARBA00007513"/>
    </source>
</evidence>
<keyword evidence="10" id="KW-1185">Reference proteome</keyword>
<dbReference type="SUPFAM" id="SSF47240">
    <property type="entry name" value="Ferritin-like"/>
    <property type="match status" value="1"/>
</dbReference>
<dbReference type="InterPro" id="IPR009078">
    <property type="entry name" value="Ferritin-like_SF"/>
</dbReference>
<gene>
    <name evidence="8" type="primary">Fetn</name>
    <name evidence="9" type="ORF">QYM36_015043</name>
</gene>
<dbReference type="GO" id="GO:0006826">
    <property type="term" value="P:iron ion transport"/>
    <property type="evidence" value="ECO:0007669"/>
    <property type="project" value="InterPro"/>
</dbReference>
<evidence type="ECO:0000256" key="2">
    <source>
        <dbReference type="ARBA" id="ARBA00022434"/>
    </source>
</evidence>
<keyword evidence="3 5" id="KW-0479">Metal-binding</keyword>
<feature type="binding site" evidence="5">
    <location>
        <position position="139"/>
    </location>
    <ligand>
        <name>Fe cation</name>
        <dbReference type="ChEBI" id="CHEBI:24875"/>
        <label>1</label>
    </ligand>
</feature>
<feature type="binding site" evidence="5">
    <location>
        <position position="25"/>
    </location>
    <ligand>
        <name>Fe cation</name>
        <dbReference type="ChEBI" id="CHEBI:24875"/>
        <label>1</label>
    </ligand>
</feature>
<feature type="binding site" evidence="5">
    <location>
        <position position="105"/>
    </location>
    <ligand>
        <name>Fe cation</name>
        <dbReference type="ChEBI" id="CHEBI:24875"/>
        <label>1</label>
    </ligand>
</feature>
<dbReference type="GO" id="GO:0008198">
    <property type="term" value="F:ferrous iron binding"/>
    <property type="evidence" value="ECO:0007669"/>
    <property type="project" value="TreeGrafter"/>
</dbReference>
<dbReference type="GO" id="GO:0005737">
    <property type="term" value="C:cytoplasm"/>
    <property type="evidence" value="ECO:0007669"/>
    <property type="project" value="TreeGrafter"/>
</dbReference>
<keyword evidence="2 6" id="KW-0409">Iron storage</keyword>
<sequence>MALSRCRQNFHEESEAAINKQINMELYASYAYLAMFTYFDRDDVASPGFAKFFEEASKEEREHAEKLIKYLNKRGGRVIYHPIEKPMKQEWGSCLEAMEDALSMEKDVNESLLKLHKVASTREDPHLTKYLEDEFLDEQVESIYKIAHHVTRLRRVGDGLGVYIFDKDLKN</sequence>
<evidence type="ECO:0000256" key="3">
    <source>
        <dbReference type="ARBA" id="ARBA00022723"/>
    </source>
</evidence>
<dbReference type="Gene3D" id="1.20.1260.10">
    <property type="match status" value="1"/>
</dbReference>
<protein>
    <recommendedName>
        <fullName evidence="6">Ferritin</fullName>
        <ecNumber evidence="6">1.16.3.1</ecNumber>
    </recommendedName>
</protein>
<feature type="binding site" evidence="5">
    <location>
        <position position="60"/>
    </location>
    <ligand>
        <name>Fe cation</name>
        <dbReference type="ChEBI" id="CHEBI:24875"/>
        <label>1</label>
    </ligand>
</feature>
<dbReference type="PANTHER" id="PTHR11431:SF75">
    <property type="entry name" value="FERRITIN"/>
    <property type="match status" value="1"/>
</dbReference>
<feature type="domain" description="Ferritin-like diiron" evidence="7">
    <location>
        <begin position="8"/>
        <end position="157"/>
    </location>
</feature>
<feature type="binding site" evidence="5">
    <location>
        <position position="63"/>
    </location>
    <ligand>
        <name>Fe cation</name>
        <dbReference type="ChEBI" id="CHEBI:24875"/>
        <label>1</label>
    </ligand>
</feature>
<reference evidence="8" key="1">
    <citation type="submission" date="2001-11" db="EMBL/GenBank/DDBJ databases">
        <title>Cloning and characterization of ferritin cDNA of brine shrimp (Artemia Franciscana).</title>
        <authorList>
            <person name="Chen T."/>
            <person name="MacRae T.H."/>
        </authorList>
    </citation>
    <scope>NUCLEOTIDE SEQUENCE</scope>
</reference>
<dbReference type="Proteomes" id="UP001187531">
    <property type="component" value="Unassembled WGS sequence"/>
</dbReference>
<name>Q8WQM7_ARTSF</name>
<dbReference type="GO" id="GO:0008199">
    <property type="term" value="F:ferric iron binding"/>
    <property type="evidence" value="ECO:0007669"/>
    <property type="project" value="InterPro"/>
</dbReference>
<organism evidence="8">
    <name type="scientific">Artemia franciscana</name>
    <name type="common">Brine shrimp</name>
    <name type="synonym">Artemia sanfranciscana</name>
    <dbReference type="NCBI Taxonomy" id="6661"/>
    <lineage>
        <taxon>Eukaryota</taxon>
        <taxon>Metazoa</taxon>
        <taxon>Ecdysozoa</taxon>
        <taxon>Arthropoda</taxon>
        <taxon>Crustacea</taxon>
        <taxon>Branchiopoda</taxon>
        <taxon>Anostraca</taxon>
        <taxon>Artemiidae</taxon>
        <taxon>Artemia</taxon>
    </lineage>
</organism>
<evidence type="ECO:0000313" key="8">
    <source>
        <dbReference type="EMBL" id="AAL55398.1"/>
    </source>
</evidence>
<dbReference type="PANTHER" id="PTHR11431">
    <property type="entry name" value="FERRITIN"/>
    <property type="match status" value="1"/>
</dbReference>
<dbReference type="FunFam" id="1.20.1260.10:FF:000002">
    <property type="entry name" value="Ferritin, mitochondrial"/>
    <property type="match status" value="1"/>
</dbReference>
<evidence type="ECO:0000256" key="4">
    <source>
        <dbReference type="ARBA" id="ARBA00023004"/>
    </source>
</evidence>
<evidence type="ECO:0000313" key="9">
    <source>
        <dbReference type="EMBL" id="KAK2707223.1"/>
    </source>
</evidence>
<dbReference type="EC" id="1.16.3.1" evidence="6"/>
<reference evidence="9" key="2">
    <citation type="submission" date="2023-07" db="EMBL/GenBank/DDBJ databases">
        <title>Chromosome-level genome assembly of Artemia franciscana.</title>
        <authorList>
            <person name="Jo E."/>
        </authorList>
    </citation>
    <scope>NUCLEOTIDE SEQUENCE</scope>
    <source>
        <tissue evidence="9">Whole body</tissue>
    </source>
</reference>
<dbReference type="EMBL" id="AY062897">
    <property type="protein sequence ID" value="AAL55398.1"/>
    <property type="molecule type" value="mRNA"/>
</dbReference>
<dbReference type="AlphaFoldDB" id="Q8WQM7"/>
<dbReference type="InterPro" id="IPR008331">
    <property type="entry name" value="Ferritin_DPS_dom"/>
</dbReference>
<dbReference type="InterPro" id="IPR001519">
    <property type="entry name" value="Ferritin"/>
</dbReference>
<evidence type="ECO:0000256" key="6">
    <source>
        <dbReference type="RuleBase" id="RU361145"/>
    </source>
</evidence>
<comment type="similarity">
    <text evidence="1 6">Belongs to the ferritin family.</text>
</comment>
<evidence type="ECO:0000259" key="7">
    <source>
        <dbReference type="PROSITE" id="PS50905"/>
    </source>
</evidence>
<keyword evidence="6" id="KW-0560">Oxidoreductase</keyword>
<dbReference type="SMR" id="Q8WQM7"/>
<dbReference type="EMBL" id="JAVRJZ010000019">
    <property type="protein sequence ID" value="KAK2707223.1"/>
    <property type="molecule type" value="Genomic_DNA"/>
</dbReference>